<comment type="subcellular location">
    <subcellularLocation>
        <location evidence="1">Membrane</location>
        <topology evidence="1">Multi-pass membrane protein</topology>
    </subcellularLocation>
</comment>
<feature type="transmembrane region" description="Helical" evidence="12">
    <location>
        <begin position="128"/>
        <end position="149"/>
    </location>
</feature>
<evidence type="ECO:0000256" key="12">
    <source>
        <dbReference type="SAM" id="Phobius"/>
    </source>
</evidence>
<evidence type="ECO:0000256" key="5">
    <source>
        <dbReference type="ARBA" id="ARBA00022989"/>
    </source>
</evidence>
<feature type="transmembrane region" description="Helical" evidence="12">
    <location>
        <begin position="70"/>
        <end position="88"/>
    </location>
</feature>
<evidence type="ECO:0000256" key="4">
    <source>
        <dbReference type="ARBA" id="ARBA00022723"/>
    </source>
</evidence>
<accession>A0ABY3T0U5</accession>
<dbReference type="Proteomes" id="UP001054801">
    <property type="component" value="Chromosome"/>
</dbReference>
<evidence type="ECO:0000256" key="3">
    <source>
        <dbReference type="ARBA" id="ARBA00022692"/>
    </source>
</evidence>
<keyword evidence="7" id="KW-0408">Iron</keyword>
<evidence type="ECO:0000256" key="9">
    <source>
        <dbReference type="ARBA" id="ARBA00023136"/>
    </source>
</evidence>
<dbReference type="PANTHER" id="PTHR35457">
    <property type="entry name" value="HEME A SYNTHASE"/>
    <property type="match status" value="1"/>
</dbReference>
<evidence type="ECO:0000256" key="1">
    <source>
        <dbReference type="ARBA" id="ARBA00004141"/>
    </source>
</evidence>
<evidence type="ECO:0000256" key="11">
    <source>
        <dbReference type="ARBA" id="ARBA00023444"/>
    </source>
</evidence>
<proteinExistence type="predicted"/>
<feature type="transmembrane region" description="Helical" evidence="12">
    <location>
        <begin position="276"/>
        <end position="297"/>
    </location>
</feature>
<dbReference type="PANTHER" id="PTHR35457:SF1">
    <property type="entry name" value="HEME A SYNTHASE"/>
    <property type="match status" value="1"/>
</dbReference>
<sequence>MQKTYARLLSVTLLLTLLVIVLGAYTRLSDAGLGCPDWPGCYGHLGVPENVDQSQFQRPLETAKAWKEMIHRYAAGTLGLLILVIFVLSVRWRQALRQSVVLPTLLVLMVMFQGALGMWTVTLLLSPLIVTAHLLGGFATLSLLWLLWLRQHTNRPVTLYAPELSRLKGLGLLALLLLIGQIFLGGWTSTHYAAVACGISFPTCHGSLWPAADFASGFAFEWQEGVDYEFGILENPARVAIHMSHRLGALVVFLFLGGLMLWAIRQRQRMLGMIPHTILLLLVVQVSLGVMNVVLALPLPIATAHNLVAALLLLAVINFNYRLYPTH</sequence>
<dbReference type="InterPro" id="IPR003780">
    <property type="entry name" value="COX15/CtaA_fam"/>
</dbReference>
<keyword evidence="10" id="KW-1015">Disulfide bond</keyword>
<keyword evidence="3 12" id="KW-0812">Transmembrane</keyword>
<evidence type="ECO:0000256" key="10">
    <source>
        <dbReference type="ARBA" id="ARBA00023157"/>
    </source>
</evidence>
<reference evidence="13" key="1">
    <citation type="journal article" date="2022" name="Microorganisms">
        <title>Two New Species of Filamentous Sulfur Bacteria of the Genus Thiothrix, Thiothrix winogradskyi sp. nov. and 'Candidatus Thiothrix sulfatifontis' sp. nov.</title>
        <authorList>
            <person name="Ravin N.V."/>
            <person name="Rossetti S."/>
            <person name="Beletsky A.V."/>
            <person name="Kadnikov V.V."/>
            <person name="Rudenko T.S."/>
            <person name="Smolyakov D.D."/>
            <person name="Moskvitina M.I."/>
            <person name="Gureeva M.V."/>
            <person name="Mardanov A.V."/>
            <person name="Grabovich M.Y."/>
        </authorList>
    </citation>
    <scope>NUCLEOTIDE SEQUENCE</scope>
    <source>
        <strain evidence="13">CT3</strain>
    </source>
</reference>
<evidence type="ECO:0000313" key="14">
    <source>
        <dbReference type="Proteomes" id="UP001054801"/>
    </source>
</evidence>
<feature type="transmembrane region" description="Helical" evidence="12">
    <location>
        <begin position="247"/>
        <end position="264"/>
    </location>
</feature>
<keyword evidence="8" id="KW-0350">Heme biosynthesis</keyword>
<evidence type="ECO:0000256" key="7">
    <source>
        <dbReference type="ARBA" id="ARBA00023004"/>
    </source>
</evidence>
<keyword evidence="5 12" id="KW-1133">Transmembrane helix</keyword>
<evidence type="ECO:0000256" key="2">
    <source>
        <dbReference type="ARBA" id="ARBA00022475"/>
    </source>
</evidence>
<name>A0ABY3T0U5_9GAMM</name>
<comment type="pathway">
    <text evidence="11">Porphyrin-containing compound metabolism.</text>
</comment>
<organism evidence="13 14">
    <name type="scientific">Thiothrix winogradskyi</name>
    <dbReference type="NCBI Taxonomy" id="96472"/>
    <lineage>
        <taxon>Bacteria</taxon>
        <taxon>Pseudomonadati</taxon>
        <taxon>Pseudomonadota</taxon>
        <taxon>Gammaproteobacteria</taxon>
        <taxon>Thiotrichales</taxon>
        <taxon>Thiotrichaceae</taxon>
        <taxon>Thiothrix</taxon>
    </lineage>
</organism>
<keyword evidence="2" id="KW-1003">Cell membrane</keyword>
<protein>
    <submittedName>
        <fullName evidence="13">COX15/CtaA family protein</fullName>
    </submittedName>
</protein>
<evidence type="ECO:0000256" key="8">
    <source>
        <dbReference type="ARBA" id="ARBA00023133"/>
    </source>
</evidence>
<dbReference type="InterPro" id="IPR050450">
    <property type="entry name" value="COX15/CtaA_HemeA_synthase"/>
</dbReference>
<dbReference type="Pfam" id="PF02628">
    <property type="entry name" value="COX15-CtaA"/>
    <property type="match status" value="1"/>
</dbReference>
<dbReference type="EMBL" id="CP091244">
    <property type="protein sequence ID" value="UJS24459.1"/>
    <property type="molecule type" value="Genomic_DNA"/>
</dbReference>
<keyword evidence="6" id="KW-0560">Oxidoreductase</keyword>
<feature type="transmembrane region" description="Helical" evidence="12">
    <location>
        <begin position="303"/>
        <end position="321"/>
    </location>
</feature>
<keyword evidence="14" id="KW-1185">Reference proteome</keyword>
<evidence type="ECO:0000313" key="13">
    <source>
        <dbReference type="EMBL" id="UJS24459.1"/>
    </source>
</evidence>
<dbReference type="RefSeq" id="WP_236498967.1">
    <property type="nucleotide sequence ID" value="NZ_CP091244.1"/>
</dbReference>
<evidence type="ECO:0000256" key="6">
    <source>
        <dbReference type="ARBA" id="ARBA00023002"/>
    </source>
</evidence>
<gene>
    <name evidence="13" type="ORF">L2Y54_00085</name>
</gene>
<feature type="transmembrane region" description="Helical" evidence="12">
    <location>
        <begin position="100"/>
        <end position="122"/>
    </location>
</feature>
<feature type="transmembrane region" description="Helical" evidence="12">
    <location>
        <begin position="170"/>
        <end position="188"/>
    </location>
</feature>
<keyword evidence="4" id="KW-0479">Metal-binding</keyword>
<keyword evidence="9 12" id="KW-0472">Membrane</keyword>